<gene>
    <name evidence="1" type="ORF">PR002_g5956</name>
    <name evidence="2" type="ORF">PR003_g6270</name>
</gene>
<dbReference type="EMBL" id="QXFT01000277">
    <property type="protein sequence ID" value="KAE9348716.1"/>
    <property type="molecule type" value="Genomic_DNA"/>
</dbReference>
<organism evidence="2 3">
    <name type="scientific">Phytophthora rubi</name>
    <dbReference type="NCBI Taxonomy" id="129364"/>
    <lineage>
        <taxon>Eukaryota</taxon>
        <taxon>Sar</taxon>
        <taxon>Stramenopiles</taxon>
        <taxon>Oomycota</taxon>
        <taxon>Peronosporomycetes</taxon>
        <taxon>Peronosporales</taxon>
        <taxon>Peronosporaceae</taxon>
        <taxon>Phytophthora</taxon>
    </lineage>
</organism>
<proteinExistence type="predicted"/>
<evidence type="ECO:0000313" key="4">
    <source>
        <dbReference type="Proteomes" id="UP000435112"/>
    </source>
</evidence>
<protein>
    <submittedName>
        <fullName evidence="2">Uncharacterized protein</fullName>
    </submittedName>
</protein>
<dbReference type="Proteomes" id="UP000434957">
    <property type="component" value="Unassembled WGS sequence"/>
</dbReference>
<evidence type="ECO:0000313" key="2">
    <source>
        <dbReference type="EMBL" id="KAE9348716.1"/>
    </source>
</evidence>
<comment type="caution">
    <text evidence="2">The sequence shown here is derived from an EMBL/GenBank/DDBJ whole genome shotgun (WGS) entry which is preliminary data.</text>
</comment>
<dbReference type="OrthoDB" id="125975at2759"/>
<dbReference type="PANTHER" id="PTHR40866:SF1">
    <property type="entry name" value="BED-TYPE DOMAIN-CONTAINING PROTEIN"/>
    <property type="match status" value="1"/>
</dbReference>
<keyword evidence="3" id="KW-1185">Reference proteome</keyword>
<evidence type="ECO:0000313" key="3">
    <source>
        <dbReference type="Proteomes" id="UP000434957"/>
    </source>
</evidence>
<dbReference type="Proteomes" id="UP000435112">
    <property type="component" value="Unassembled WGS sequence"/>
</dbReference>
<evidence type="ECO:0000313" key="1">
    <source>
        <dbReference type="EMBL" id="KAE9038565.1"/>
    </source>
</evidence>
<dbReference type="EMBL" id="QXFU01000261">
    <property type="protein sequence ID" value="KAE9038565.1"/>
    <property type="molecule type" value="Genomic_DNA"/>
</dbReference>
<name>A0A6A4G2U2_9STRA</name>
<dbReference type="PANTHER" id="PTHR40866">
    <property type="entry name" value="BED-TYPE DOMAIN-CONTAINING PROTEIN"/>
    <property type="match status" value="1"/>
</dbReference>
<accession>A0A6A4G2U2</accession>
<reference evidence="2 3" key="1">
    <citation type="submission" date="2018-08" db="EMBL/GenBank/DDBJ databases">
        <title>Genomic investigation of the strawberry pathogen Phytophthora fragariae indicates pathogenicity is determined by transcriptional variation in three key races.</title>
        <authorList>
            <person name="Adams T.M."/>
            <person name="Armitage A.D."/>
            <person name="Sobczyk M.K."/>
            <person name="Bates H.J."/>
            <person name="Dunwell J.M."/>
            <person name="Nellist C.F."/>
            <person name="Harrison R.J."/>
        </authorList>
    </citation>
    <scope>NUCLEOTIDE SEQUENCE [LARGE SCALE GENOMIC DNA]</scope>
    <source>
        <strain evidence="1 4">SCRP324</strain>
        <strain evidence="2 3">SCRP333</strain>
    </source>
</reference>
<sequence length="277" mass="30966">MWDGWTYGTVDYVGIFGVTFINGKRRERLLSLSPLVDASRDAEVHIAMRMRALSMYNKNFSMVAFLVADNCATNGRIATQMELPLLGCANHRYNLAVNRYMAVDESELVAVNSLMVQLWHASNAAELAKYTDLKPIKQNVTRWSSIFEMAHSYKFAIRFDRLMMLKTGANHTKLVELLEDLKKLDSVCICKRLQGEIISMTGVRVLFDQVADVYVKPLVPKRKIESKVKLTAAEARSVQGFVVDRPASSGKIEEKSSNDYANAVFQGGKKARASGAA</sequence>
<dbReference type="SUPFAM" id="SSF53098">
    <property type="entry name" value="Ribonuclease H-like"/>
    <property type="match status" value="1"/>
</dbReference>
<dbReference type="AlphaFoldDB" id="A0A6A4G2U2"/>
<dbReference type="InterPro" id="IPR012337">
    <property type="entry name" value="RNaseH-like_sf"/>
</dbReference>